<accession>A0A1H9MXP7</accession>
<name>A0A1H9MXP7_9HYPH</name>
<sequence>MTTSTTVDPIVEEINQALAKRSDKFGASLSGPVTASILKEGGTYKSQKFVGGEDFLLKGIRPGKRAQYIIEFEPFDAQGFVQMELGDKQAFEVCKGLEDVLIEILGQDAKLGWSKARSKFLKEHKQAREDAHQVEEVGKYEQNRSWGMF</sequence>
<dbReference type="RefSeq" id="WP_092498582.1">
    <property type="nucleotide sequence ID" value="NZ_FOFG01000014.1"/>
</dbReference>
<dbReference type="EMBL" id="FOFG01000014">
    <property type="protein sequence ID" value="SER28307.1"/>
    <property type="molecule type" value="Genomic_DNA"/>
</dbReference>
<dbReference type="Proteomes" id="UP000199647">
    <property type="component" value="Unassembled WGS sequence"/>
</dbReference>
<dbReference type="STRING" id="1855383.SAMN05216548_11492"/>
<evidence type="ECO:0000313" key="1">
    <source>
        <dbReference type="EMBL" id="SER28307.1"/>
    </source>
</evidence>
<evidence type="ECO:0000313" key="2">
    <source>
        <dbReference type="Proteomes" id="UP000199647"/>
    </source>
</evidence>
<organism evidence="1 2">
    <name type="scientific">Faunimonas pinastri</name>
    <dbReference type="NCBI Taxonomy" id="1855383"/>
    <lineage>
        <taxon>Bacteria</taxon>
        <taxon>Pseudomonadati</taxon>
        <taxon>Pseudomonadota</taxon>
        <taxon>Alphaproteobacteria</taxon>
        <taxon>Hyphomicrobiales</taxon>
        <taxon>Afifellaceae</taxon>
        <taxon>Faunimonas</taxon>
    </lineage>
</organism>
<proteinExistence type="predicted"/>
<reference evidence="1 2" key="1">
    <citation type="submission" date="2016-10" db="EMBL/GenBank/DDBJ databases">
        <authorList>
            <person name="de Groot N.N."/>
        </authorList>
    </citation>
    <scope>NUCLEOTIDE SEQUENCE [LARGE SCALE GENOMIC DNA]</scope>
    <source>
        <strain evidence="1 2">A52C2</strain>
    </source>
</reference>
<protein>
    <submittedName>
        <fullName evidence="1">Uncharacterized protein</fullName>
    </submittedName>
</protein>
<dbReference type="AlphaFoldDB" id="A0A1H9MXP7"/>
<gene>
    <name evidence="1" type="ORF">SAMN05216548_11492</name>
</gene>
<keyword evidence="2" id="KW-1185">Reference proteome</keyword>